<dbReference type="Proteomes" id="UP000789375">
    <property type="component" value="Unassembled WGS sequence"/>
</dbReference>
<accession>A0A9N9HTM1</accession>
<evidence type="ECO:0000313" key="1">
    <source>
        <dbReference type="EMBL" id="CAG8705641.1"/>
    </source>
</evidence>
<name>A0A9N9HTM1_FUNMO</name>
<evidence type="ECO:0000313" key="2">
    <source>
        <dbReference type="Proteomes" id="UP000789375"/>
    </source>
</evidence>
<proteinExistence type="predicted"/>
<comment type="caution">
    <text evidence="1">The sequence shown here is derived from an EMBL/GenBank/DDBJ whole genome shotgun (WGS) entry which is preliminary data.</text>
</comment>
<dbReference type="EMBL" id="CAJVPP010009579">
    <property type="protein sequence ID" value="CAG8705641.1"/>
    <property type="molecule type" value="Genomic_DNA"/>
</dbReference>
<sequence length="41" mass="5024">MVEVYFNLDSENEEENYEEVYITSRVMVTLYTINRKDTKEK</sequence>
<gene>
    <name evidence="1" type="ORF">FMOSSE_LOCUS14021</name>
</gene>
<organism evidence="1 2">
    <name type="scientific">Funneliformis mosseae</name>
    <name type="common">Endomycorrhizal fungus</name>
    <name type="synonym">Glomus mosseae</name>
    <dbReference type="NCBI Taxonomy" id="27381"/>
    <lineage>
        <taxon>Eukaryota</taxon>
        <taxon>Fungi</taxon>
        <taxon>Fungi incertae sedis</taxon>
        <taxon>Mucoromycota</taxon>
        <taxon>Glomeromycotina</taxon>
        <taxon>Glomeromycetes</taxon>
        <taxon>Glomerales</taxon>
        <taxon>Glomeraceae</taxon>
        <taxon>Funneliformis</taxon>
    </lineage>
</organism>
<dbReference type="AlphaFoldDB" id="A0A9N9HTM1"/>
<protein>
    <submittedName>
        <fullName evidence="1">15273_t:CDS:1</fullName>
    </submittedName>
</protein>
<feature type="non-terminal residue" evidence="1">
    <location>
        <position position="41"/>
    </location>
</feature>
<keyword evidence="2" id="KW-1185">Reference proteome</keyword>
<reference evidence="1" key="1">
    <citation type="submission" date="2021-06" db="EMBL/GenBank/DDBJ databases">
        <authorList>
            <person name="Kallberg Y."/>
            <person name="Tangrot J."/>
            <person name="Rosling A."/>
        </authorList>
    </citation>
    <scope>NUCLEOTIDE SEQUENCE</scope>
    <source>
        <strain evidence="1">87-6 pot B 2015</strain>
    </source>
</reference>